<dbReference type="AlphaFoldDB" id="A0A521BZE2"/>
<dbReference type="NCBIfam" id="TIGR02436">
    <property type="entry name" value="four helix bundle protein"/>
    <property type="match status" value="1"/>
</dbReference>
<name>A0A521BZE2_9BACT</name>
<dbReference type="PANTHER" id="PTHR38471:SF2">
    <property type="entry name" value="FOUR HELIX BUNDLE PROTEIN"/>
    <property type="match status" value="1"/>
</dbReference>
<dbReference type="SUPFAM" id="SSF158446">
    <property type="entry name" value="IVS-encoded protein-like"/>
    <property type="match status" value="1"/>
</dbReference>
<reference evidence="1 2" key="1">
    <citation type="submission" date="2017-05" db="EMBL/GenBank/DDBJ databases">
        <authorList>
            <person name="Varghese N."/>
            <person name="Submissions S."/>
        </authorList>
    </citation>
    <scope>NUCLEOTIDE SEQUENCE [LARGE SCALE GENOMIC DNA]</scope>
    <source>
        <strain evidence="1 2">DSM 21985</strain>
    </source>
</reference>
<evidence type="ECO:0000313" key="1">
    <source>
        <dbReference type="EMBL" id="SMO52488.1"/>
    </source>
</evidence>
<dbReference type="Pfam" id="PF05635">
    <property type="entry name" value="23S_rRNA_IVP"/>
    <property type="match status" value="1"/>
</dbReference>
<protein>
    <submittedName>
        <fullName evidence="1">Four helix bundle protein</fullName>
    </submittedName>
</protein>
<dbReference type="Gene3D" id="1.20.1440.60">
    <property type="entry name" value="23S rRNA-intervening sequence"/>
    <property type="match status" value="1"/>
</dbReference>
<accession>A0A521BZE2</accession>
<proteinExistence type="predicted"/>
<dbReference type="RefSeq" id="WP_246075164.1">
    <property type="nucleotide sequence ID" value="NZ_FXTP01000004.1"/>
</dbReference>
<evidence type="ECO:0000313" key="2">
    <source>
        <dbReference type="Proteomes" id="UP000317557"/>
    </source>
</evidence>
<dbReference type="InterPro" id="IPR012657">
    <property type="entry name" value="23S_rRNA-intervening_sequence"/>
</dbReference>
<organism evidence="1 2">
    <name type="scientific">Gracilimonas mengyeensis</name>
    <dbReference type="NCBI Taxonomy" id="1302730"/>
    <lineage>
        <taxon>Bacteria</taxon>
        <taxon>Pseudomonadati</taxon>
        <taxon>Balneolota</taxon>
        <taxon>Balneolia</taxon>
        <taxon>Balneolales</taxon>
        <taxon>Balneolaceae</taxon>
        <taxon>Gracilimonas</taxon>
    </lineage>
</organism>
<dbReference type="Proteomes" id="UP000317557">
    <property type="component" value="Unassembled WGS sequence"/>
</dbReference>
<dbReference type="PANTHER" id="PTHR38471">
    <property type="entry name" value="FOUR HELIX BUNDLE PROTEIN"/>
    <property type="match status" value="1"/>
</dbReference>
<keyword evidence="2" id="KW-1185">Reference proteome</keyword>
<gene>
    <name evidence="1" type="ORF">SAMN06265219_10418</name>
</gene>
<dbReference type="InterPro" id="IPR036583">
    <property type="entry name" value="23S_rRNA_IVS_sf"/>
</dbReference>
<sequence>MIKLNHKNLNVYKKSVQLVGEIYRLTESYPKSETFGLASQMRRASVSIPSNIAEGSSRKSDKDRKRFYRISRSSLVELDTQVEISINLNYLKNDEIKKLEKLANEVFAMLSNMI</sequence>
<dbReference type="CDD" id="cd16377">
    <property type="entry name" value="23S_rRNA_IVP_like"/>
    <property type="match status" value="1"/>
</dbReference>
<dbReference type="EMBL" id="FXTP01000004">
    <property type="protein sequence ID" value="SMO52488.1"/>
    <property type="molecule type" value="Genomic_DNA"/>
</dbReference>